<comment type="subcellular location">
    <subcellularLocation>
        <location evidence="2">Cell membrane</location>
        <topology evidence="2">Multi-pass membrane protein</topology>
    </subcellularLocation>
</comment>
<dbReference type="PROSITE" id="PS50110">
    <property type="entry name" value="RESPONSE_REGULATORY"/>
    <property type="match status" value="1"/>
</dbReference>
<dbReference type="PANTHER" id="PTHR45339">
    <property type="entry name" value="HYBRID SIGNAL TRANSDUCTION HISTIDINE KINASE J"/>
    <property type="match status" value="1"/>
</dbReference>
<dbReference type="InterPro" id="IPR004358">
    <property type="entry name" value="Sig_transdc_His_kin-like_C"/>
</dbReference>
<dbReference type="InterPro" id="IPR036097">
    <property type="entry name" value="HisK_dim/P_sf"/>
</dbReference>
<evidence type="ECO:0000256" key="6">
    <source>
        <dbReference type="ARBA" id="ARBA00022692"/>
    </source>
</evidence>
<evidence type="ECO:0000256" key="12">
    <source>
        <dbReference type="PROSITE-ProRule" id="PRU00110"/>
    </source>
</evidence>
<protein>
    <recommendedName>
        <fullName evidence="3">histidine kinase</fullName>
        <ecNumber evidence="3">2.7.13.3</ecNumber>
    </recommendedName>
</protein>
<keyword evidence="4" id="KW-1003">Cell membrane</keyword>
<dbReference type="RefSeq" id="WP_073851561.1">
    <property type="nucleotide sequence ID" value="NZ_LVWA01000004.1"/>
</dbReference>
<evidence type="ECO:0000256" key="8">
    <source>
        <dbReference type="ARBA" id="ARBA00022840"/>
    </source>
</evidence>
<dbReference type="EC" id="2.7.13.3" evidence="3"/>
<keyword evidence="19" id="KW-0418">Kinase</keyword>
<dbReference type="InterPro" id="IPR003594">
    <property type="entry name" value="HATPase_dom"/>
</dbReference>
<comment type="caution">
    <text evidence="19">The sequence shown here is derived from an EMBL/GenBank/DDBJ whole genome shotgun (WGS) entry which is preliminary data.</text>
</comment>
<evidence type="ECO:0000256" key="1">
    <source>
        <dbReference type="ARBA" id="ARBA00000085"/>
    </source>
</evidence>
<dbReference type="AlphaFoldDB" id="A0A1Q5PFH6"/>
<dbReference type="SUPFAM" id="SSF55874">
    <property type="entry name" value="ATPase domain of HSP90 chaperone/DNA topoisomerase II/histidine kinase"/>
    <property type="match status" value="1"/>
</dbReference>
<dbReference type="Pfam" id="PF02518">
    <property type="entry name" value="HATPase_c"/>
    <property type="match status" value="1"/>
</dbReference>
<feature type="coiled-coil region" evidence="14">
    <location>
        <begin position="244"/>
        <end position="310"/>
    </location>
</feature>
<dbReference type="InterPro" id="IPR005467">
    <property type="entry name" value="His_kinase_dom"/>
</dbReference>
<dbReference type="InterPro" id="IPR008207">
    <property type="entry name" value="Sig_transdc_His_kin_Hpt_dom"/>
</dbReference>
<dbReference type="PROSITE" id="PS50109">
    <property type="entry name" value="HIS_KIN"/>
    <property type="match status" value="1"/>
</dbReference>
<dbReference type="PRINTS" id="PR00344">
    <property type="entry name" value="BCTRLSENSOR"/>
</dbReference>
<dbReference type="InterPro" id="IPR036641">
    <property type="entry name" value="HPT_dom_sf"/>
</dbReference>
<feature type="transmembrane region" description="Helical" evidence="15">
    <location>
        <begin position="12"/>
        <end position="31"/>
    </location>
</feature>
<dbReference type="Gene3D" id="3.40.50.2300">
    <property type="match status" value="1"/>
</dbReference>
<gene>
    <name evidence="19" type="ORF">A3841_13985</name>
</gene>
<feature type="coiled-coil region" evidence="14">
    <location>
        <begin position="770"/>
        <end position="797"/>
    </location>
</feature>
<dbReference type="SMART" id="SM00388">
    <property type="entry name" value="HisKA"/>
    <property type="match status" value="1"/>
</dbReference>
<dbReference type="OrthoDB" id="9797097at2"/>
<dbReference type="InterPro" id="IPR036890">
    <property type="entry name" value="HATPase_C_sf"/>
</dbReference>
<proteinExistence type="predicted"/>
<accession>A0A1Q5PFH6</accession>
<dbReference type="GO" id="GO:0005524">
    <property type="term" value="F:ATP binding"/>
    <property type="evidence" value="ECO:0007669"/>
    <property type="project" value="UniProtKB-KW"/>
</dbReference>
<feature type="modified residue" description="Phosphohistidine" evidence="12">
    <location>
        <position position="804"/>
    </location>
</feature>
<dbReference type="Gene3D" id="3.30.565.10">
    <property type="entry name" value="Histidine kinase-like ATPase, C-terminal domain"/>
    <property type="match status" value="1"/>
</dbReference>
<dbReference type="STRING" id="1797110.A3841_13985"/>
<organism evidence="19 20">
    <name type="scientific">Pontibacter flavimaris</name>
    <dbReference type="NCBI Taxonomy" id="1797110"/>
    <lineage>
        <taxon>Bacteria</taxon>
        <taxon>Pseudomonadati</taxon>
        <taxon>Bacteroidota</taxon>
        <taxon>Cytophagia</taxon>
        <taxon>Cytophagales</taxon>
        <taxon>Hymenobacteraceae</taxon>
        <taxon>Pontibacter</taxon>
    </lineage>
</organism>
<dbReference type="Pfam" id="PF00072">
    <property type="entry name" value="Response_reg"/>
    <property type="match status" value="1"/>
</dbReference>
<evidence type="ECO:0000313" key="19">
    <source>
        <dbReference type="EMBL" id="OKL40943.1"/>
    </source>
</evidence>
<keyword evidence="10" id="KW-0902">Two-component regulatory system</keyword>
<evidence type="ECO:0000259" key="16">
    <source>
        <dbReference type="PROSITE" id="PS50109"/>
    </source>
</evidence>
<evidence type="ECO:0000256" key="3">
    <source>
        <dbReference type="ARBA" id="ARBA00012438"/>
    </source>
</evidence>
<dbReference type="FunFam" id="3.30.565.10:FF:000010">
    <property type="entry name" value="Sensor histidine kinase RcsC"/>
    <property type="match status" value="1"/>
</dbReference>
<dbReference type="CDD" id="cd00082">
    <property type="entry name" value="HisKA"/>
    <property type="match status" value="1"/>
</dbReference>
<name>A0A1Q5PFH6_9BACT</name>
<dbReference type="Pfam" id="PF05227">
    <property type="entry name" value="CHASE3"/>
    <property type="match status" value="1"/>
</dbReference>
<keyword evidence="9 15" id="KW-1133">Transmembrane helix</keyword>
<dbReference type="Proteomes" id="UP000186551">
    <property type="component" value="Unassembled WGS sequence"/>
</dbReference>
<evidence type="ECO:0000256" key="13">
    <source>
        <dbReference type="PROSITE-ProRule" id="PRU00169"/>
    </source>
</evidence>
<dbReference type="PROSITE" id="PS50894">
    <property type="entry name" value="HPT"/>
    <property type="match status" value="1"/>
</dbReference>
<dbReference type="GO" id="GO:0000155">
    <property type="term" value="F:phosphorelay sensor kinase activity"/>
    <property type="evidence" value="ECO:0007669"/>
    <property type="project" value="InterPro"/>
</dbReference>
<dbReference type="InterPro" id="IPR001789">
    <property type="entry name" value="Sig_transdc_resp-reg_receiver"/>
</dbReference>
<dbReference type="CDD" id="cd16922">
    <property type="entry name" value="HATPase_EvgS-ArcB-TorS-like"/>
    <property type="match status" value="1"/>
</dbReference>
<evidence type="ECO:0000256" key="15">
    <source>
        <dbReference type="SAM" id="Phobius"/>
    </source>
</evidence>
<dbReference type="InterPro" id="IPR007891">
    <property type="entry name" value="CHASE3"/>
</dbReference>
<evidence type="ECO:0000256" key="7">
    <source>
        <dbReference type="ARBA" id="ARBA00022741"/>
    </source>
</evidence>
<dbReference type="SMART" id="SM00387">
    <property type="entry name" value="HATPase_c"/>
    <property type="match status" value="1"/>
</dbReference>
<evidence type="ECO:0000256" key="9">
    <source>
        <dbReference type="ARBA" id="ARBA00022989"/>
    </source>
</evidence>
<dbReference type="PANTHER" id="PTHR45339:SF1">
    <property type="entry name" value="HYBRID SIGNAL TRANSDUCTION HISTIDINE KINASE J"/>
    <property type="match status" value="1"/>
</dbReference>
<dbReference type="GO" id="GO:0005886">
    <property type="term" value="C:plasma membrane"/>
    <property type="evidence" value="ECO:0007669"/>
    <property type="project" value="UniProtKB-SubCell"/>
</dbReference>
<feature type="domain" description="Response regulatory" evidence="17">
    <location>
        <begin position="612"/>
        <end position="726"/>
    </location>
</feature>
<dbReference type="InterPro" id="IPR011006">
    <property type="entry name" value="CheY-like_superfamily"/>
</dbReference>
<evidence type="ECO:0000259" key="17">
    <source>
        <dbReference type="PROSITE" id="PS50110"/>
    </source>
</evidence>
<keyword evidence="5 13" id="KW-0597">Phosphoprotein</keyword>
<keyword evidence="7" id="KW-0547">Nucleotide-binding</keyword>
<evidence type="ECO:0000256" key="10">
    <source>
        <dbReference type="ARBA" id="ARBA00023012"/>
    </source>
</evidence>
<keyword evidence="8" id="KW-0067">ATP-binding</keyword>
<keyword evidence="11 15" id="KW-0472">Membrane</keyword>
<evidence type="ECO:0000256" key="5">
    <source>
        <dbReference type="ARBA" id="ARBA00022553"/>
    </source>
</evidence>
<dbReference type="InterPro" id="IPR003661">
    <property type="entry name" value="HisK_dim/P_dom"/>
</dbReference>
<dbReference type="EMBL" id="LVWA01000004">
    <property type="protein sequence ID" value="OKL40943.1"/>
    <property type="molecule type" value="Genomic_DNA"/>
</dbReference>
<keyword evidence="14" id="KW-0175">Coiled coil</keyword>
<evidence type="ECO:0000256" key="2">
    <source>
        <dbReference type="ARBA" id="ARBA00004651"/>
    </source>
</evidence>
<evidence type="ECO:0000256" key="4">
    <source>
        <dbReference type="ARBA" id="ARBA00022475"/>
    </source>
</evidence>
<feature type="modified residue" description="4-aspartylphosphate" evidence="13">
    <location>
        <position position="661"/>
    </location>
</feature>
<dbReference type="Pfam" id="PF00512">
    <property type="entry name" value="HisKA"/>
    <property type="match status" value="1"/>
</dbReference>
<keyword evidence="6 15" id="KW-0812">Transmembrane</keyword>
<evidence type="ECO:0000259" key="18">
    <source>
        <dbReference type="PROSITE" id="PS50894"/>
    </source>
</evidence>
<dbReference type="SUPFAM" id="SSF47226">
    <property type="entry name" value="Histidine-containing phosphotransfer domain, HPT domain"/>
    <property type="match status" value="1"/>
</dbReference>
<keyword evidence="20" id="KW-1185">Reference proteome</keyword>
<dbReference type="Gene3D" id="1.10.287.130">
    <property type="match status" value="1"/>
</dbReference>
<dbReference type="SUPFAM" id="SSF52172">
    <property type="entry name" value="CheY-like"/>
    <property type="match status" value="1"/>
</dbReference>
<reference evidence="19 20" key="1">
    <citation type="submission" date="2016-03" db="EMBL/GenBank/DDBJ databases">
        <title>Genome sequence of Pontibacter sp. nov., of the family cytophagaceae, isolated from marine sediment of the Yellow Sea, China.</title>
        <authorList>
            <person name="Zhang G."/>
            <person name="Zhang R."/>
        </authorList>
    </citation>
    <scope>NUCLEOTIDE SEQUENCE [LARGE SCALE GENOMIC DNA]</scope>
    <source>
        <strain evidence="19 20">S10-8</strain>
    </source>
</reference>
<keyword evidence="19" id="KW-0808">Transferase</keyword>
<evidence type="ECO:0000313" key="20">
    <source>
        <dbReference type="Proteomes" id="UP000186551"/>
    </source>
</evidence>
<evidence type="ECO:0000256" key="14">
    <source>
        <dbReference type="SAM" id="Coils"/>
    </source>
</evidence>
<dbReference type="SUPFAM" id="SSF47384">
    <property type="entry name" value="Homodimeric domain of signal transducing histidine kinase"/>
    <property type="match status" value="1"/>
</dbReference>
<evidence type="ECO:0000256" key="11">
    <source>
        <dbReference type="ARBA" id="ARBA00023136"/>
    </source>
</evidence>
<feature type="domain" description="Histidine kinase" evidence="16">
    <location>
        <begin position="368"/>
        <end position="589"/>
    </location>
</feature>
<comment type="catalytic activity">
    <reaction evidence="1">
        <text>ATP + protein L-histidine = ADP + protein N-phospho-L-histidine.</text>
        <dbReference type="EC" id="2.7.13.3"/>
    </reaction>
</comment>
<feature type="domain" description="HPt" evidence="18">
    <location>
        <begin position="765"/>
        <end position="871"/>
    </location>
</feature>
<dbReference type="SMART" id="SM00448">
    <property type="entry name" value="REC"/>
    <property type="match status" value="1"/>
</dbReference>
<dbReference type="CDD" id="cd17546">
    <property type="entry name" value="REC_hyHK_CKI1_RcsC-like"/>
    <property type="match status" value="1"/>
</dbReference>
<dbReference type="Gene3D" id="1.20.120.160">
    <property type="entry name" value="HPT domain"/>
    <property type="match status" value="1"/>
</dbReference>
<sequence length="871" mass="96545">MKIFGDSIKTKVVVGFTLALSIVAAAIYLTYSSFTKLLDSVEMLSQPNRKLVELQQTLSTIATAESAIRAYTLTTNEEHFKAYLGHLDTIQSRIDSLEYLMQDSPGELAQVDSISVLLQEKHKSLDLYVSLKKQQKEHTYSGKAMRQIASTARQKPLSTTIHKSTTTTISDRLNLNGTDEEVKVAPPPVEEPEDKRGFFGKIFTKKEKPTTELPPPPKVIMPQLQVKQEVEIDTSIANVPVASLNQVRRILHNVQREADEQARKLQARELALLQQDKQVMDQIRAMMHEMERHEQEKAELNSAEARQVAQETSTIMLAIGLVGLGSGIAFILLILRDLTRSNNYKSRLINAQKEAVKLARAKEAFVANMSHEMRTPLNVVLGFTQQLRHTPLQPEQAEHLQAIDGAGQHLLHIVNDVLDLSKMEAGKLQINHTSFSLRQLLTQVEQAFALKASSKDIQLSLSVDATIPDNLSADALRLKQVLFNLVDNAIKFTHQGKVHVDVRLRSRRRSRVALSIAVADTGIGIPQERLQHVFGEFNQADDSILRKYGGTGLGLSISKKLVDMQGGTLSVNSAANEGTTFTVVLPMQVSQEEVPAAQPEAAPLPISFRGLKALVVDDDAYSRTLCNLILGRWGMQVYLANDGQEALDLVQQHSFDIVLTDIQLPGMSGKTVARNIRKLDKQVPIIALTANILSNDAGFFRNSAITGHVLKPFTEQELHQKIAEALPDEPLAPAGMESPATETEVTPKAARLYDLSEMRLFTGDDHQALAAVLEVLVQDQEQNLEQLRQAADVQNWEAAGNMAHKMLTAFKHMKAHTVTPYLMQLEQVLHNGQQEGMVLQQVVEAVQPQVQQVLQALEQELQSINEMAEAG</sequence>